<feature type="compositionally biased region" description="Acidic residues" evidence="4">
    <location>
        <begin position="245"/>
        <end position="256"/>
    </location>
</feature>
<sequence length="486" mass="55281">MVFSSSSSLLPLPPSKFSCWCSSSTEASTLSLPKWESFLKKKVVMRVGYVGTDYRGLQMQRDQRELSTIEKELETAIFKAGGIRDSNFGDLDKVKWSRSSRTDKGVHSLATMISFKMEIPDSAWKGDDDGIVLANCINSYLPPTIRVFSILPSKKRFDPRRECNLRKYSYLLPADIIGIQSHFNEEEIDSHISEFNDILNVFEGEHPFHNYTVRSKYRKKYPKKRPHGNDSVSNRTRLSNLESACESESEESDVDDILNGSTGSLSEKEQIQKSSGSSESGGSSDQHSLVGVHARWLYEPDEKDRLSGSHFRKIFRCSCGKLETSTGYNYVELDIWGESFMLHQIRKMVGTAIAVKRNLIPRDILSLSLVKFSRIVLPLAPPEVLILKGNAFSMRASAGSLTRPEMVSIVESEQILKAVDEFYVSVMLPEVCKFLDSSKPPWLHWVEKLDNYTSFPEAQLDEVRKAWRTWKENFRVKPTLDLDLDQ</sequence>
<dbReference type="Proteomes" id="UP001341840">
    <property type="component" value="Unassembled WGS sequence"/>
</dbReference>
<dbReference type="PANTHER" id="PTHR11142:SF21">
    <property type="entry name" value="TRNA PSEUDOURIDINE SYNTHASE"/>
    <property type="match status" value="1"/>
</dbReference>
<dbReference type="InterPro" id="IPR020094">
    <property type="entry name" value="TruA/RsuA/RluB/E/F_N"/>
</dbReference>
<organism evidence="6 7">
    <name type="scientific">Stylosanthes scabra</name>
    <dbReference type="NCBI Taxonomy" id="79078"/>
    <lineage>
        <taxon>Eukaryota</taxon>
        <taxon>Viridiplantae</taxon>
        <taxon>Streptophyta</taxon>
        <taxon>Embryophyta</taxon>
        <taxon>Tracheophyta</taxon>
        <taxon>Spermatophyta</taxon>
        <taxon>Magnoliopsida</taxon>
        <taxon>eudicotyledons</taxon>
        <taxon>Gunneridae</taxon>
        <taxon>Pentapetalae</taxon>
        <taxon>rosids</taxon>
        <taxon>fabids</taxon>
        <taxon>Fabales</taxon>
        <taxon>Fabaceae</taxon>
        <taxon>Papilionoideae</taxon>
        <taxon>50 kb inversion clade</taxon>
        <taxon>dalbergioids sensu lato</taxon>
        <taxon>Dalbergieae</taxon>
        <taxon>Pterocarpus clade</taxon>
        <taxon>Stylosanthes</taxon>
    </lineage>
</organism>
<dbReference type="Gene3D" id="3.30.70.580">
    <property type="entry name" value="Pseudouridine synthase I, catalytic domain, N-terminal subdomain"/>
    <property type="match status" value="1"/>
</dbReference>
<keyword evidence="7" id="KW-1185">Reference proteome</keyword>
<accession>A0ABU6TEC5</accession>
<evidence type="ECO:0000313" key="7">
    <source>
        <dbReference type="Proteomes" id="UP001341840"/>
    </source>
</evidence>
<feature type="region of interest" description="Disordered" evidence="4">
    <location>
        <begin position="215"/>
        <end position="287"/>
    </location>
</feature>
<comment type="caution">
    <text evidence="6">The sequence shown here is derived from an EMBL/GenBank/DDBJ whole genome shotgun (WGS) entry which is preliminary data.</text>
</comment>
<dbReference type="Gene3D" id="3.30.70.660">
    <property type="entry name" value="Pseudouridine synthase I, catalytic domain, C-terminal subdomain"/>
    <property type="match status" value="2"/>
</dbReference>
<dbReference type="InterPro" id="IPR041708">
    <property type="entry name" value="PUS1/PUS2-like"/>
</dbReference>
<evidence type="ECO:0000256" key="4">
    <source>
        <dbReference type="SAM" id="MobiDB-lite"/>
    </source>
</evidence>
<dbReference type="EMBL" id="JASCZI010090841">
    <property type="protein sequence ID" value="MED6147076.1"/>
    <property type="molecule type" value="Genomic_DNA"/>
</dbReference>
<proteinExistence type="inferred from homology"/>
<evidence type="ECO:0000256" key="3">
    <source>
        <dbReference type="ARBA" id="ARBA00023235"/>
    </source>
</evidence>
<name>A0ABU6TEC5_9FABA</name>
<feature type="domain" description="Pseudouridine synthase I TruA alpha/beta" evidence="5">
    <location>
        <begin position="306"/>
        <end position="387"/>
    </location>
</feature>
<keyword evidence="2" id="KW-0819">tRNA processing</keyword>
<feature type="compositionally biased region" description="Basic residues" evidence="4">
    <location>
        <begin position="215"/>
        <end position="226"/>
    </location>
</feature>
<dbReference type="PANTHER" id="PTHR11142">
    <property type="entry name" value="PSEUDOURIDYLATE SYNTHASE"/>
    <property type="match status" value="1"/>
</dbReference>
<dbReference type="SUPFAM" id="SSF55120">
    <property type="entry name" value="Pseudouridine synthase"/>
    <property type="match status" value="2"/>
</dbReference>
<dbReference type="InterPro" id="IPR020097">
    <property type="entry name" value="PsdUridine_synth_TruA_a/b_dom"/>
</dbReference>
<protein>
    <recommendedName>
        <fullName evidence="5">Pseudouridine synthase I TruA alpha/beta domain-containing protein</fullName>
    </recommendedName>
</protein>
<feature type="compositionally biased region" description="Low complexity" evidence="4">
    <location>
        <begin position="272"/>
        <end position="287"/>
    </location>
</feature>
<evidence type="ECO:0000313" key="6">
    <source>
        <dbReference type="EMBL" id="MED6147076.1"/>
    </source>
</evidence>
<dbReference type="InterPro" id="IPR020103">
    <property type="entry name" value="PsdUridine_synth_cat_dom_sf"/>
</dbReference>
<keyword evidence="3" id="KW-0413">Isomerase</keyword>
<reference evidence="6 7" key="1">
    <citation type="journal article" date="2023" name="Plants (Basel)">
        <title>Bridging the Gap: Combining Genomics and Transcriptomics Approaches to Understand Stylosanthes scabra, an Orphan Legume from the Brazilian Caatinga.</title>
        <authorList>
            <person name="Ferreira-Neto J.R.C."/>
            <person name="da Silva M.D."/>
            <person name="Binneck E."/>
            <person name="de Melo N.F."/>
            <person name="da Silva R.H."/>
            <person name="de Melo A.L.T.M."/>
            <person name="Pandolfi V."/>
            <person name="Bustamante F.O."/>
            <person name="Brasileiro-Vidal A.C."/>
            <person name="Benko-Iseppon A.M."/>
        </authorList>
    </citation>
    <scope>NUCLEOTIDE SEQUENCE [LARGE SCALE GENOMIC DNA]</scope>
    <source>
        <tissue evidence="6">Leaves</tissue>
    </source>
</reference>
<evidence type="ECO:0000256" key="2">
    <source>
        <dbReference type="ARBA" id="ARBA00022694"/>
    </source>
</evidence>
<dbReference type="Pfam" id="PF01416">
    <property type="entry name" value="PseudoU_synth_1"/>
    <property type="match status" value="1"/>
</dbReference>
<dbReference type="InterPro" id="IPR020095">
    <property type="entry name" value="PsdUridine_synth_TruA_C"/>
</dbReference>
<comment type="similarity">
    <text evidence="1">Belongs to the tRNA pseudouridine synthase TruA family.</text>
</comment>
<gene>
    <name evidence="6" type="ORF">PIB30_040619</name>
</gene>
<dbReference type="InterPro" id="IPR001406">
    <property type="entry name" value="PsdUridine_synth_TruA"/>
</dbReference>
<evidence type="ECO:0000259" key="5">
    <source>
        <dbReference type="Pfam" id="PF01416"/>
    </source>
</evidence>
<dbReference type="CDD" id="cd02568">
    <property type="entry name" value="PseudoU_synth_PUS1_PUS2"/>
    <property type="match status" value="1"/>
</dbReference>
<evidence type="ECO:0000256" key="1">
    <source>
        <dbReference type="ARBA" id="ARBA00009375"/>
    </source>
</evidence>